<comment type="function">
    <text evidence="5">Responsible for synthesis of pseudouridine from uracil-55 in the psi GC loop of transfer RNAs.</text>
</comment>
<dbReference type="Gene3D" id="2.30.130.10">
    <property type="entry name" value="PUA domain"/>
    <property type="match status" value="1"/>
</dbReference>
<comment type="catalytic activity">
    <reaction evidence="1 5">
        <text>uridine(55) in tRNA = pseudouridine(55) in tRNA</text>
        <dbReference type="Rhea" id="RHEA:42532"/>
        <dbReference type="Rhea" id="RHEA-COMP:10101"/>
        <dbReference type="Rhea" id="RHEA-COMP:10102"/>
        <dbReference type="ChEBI" id="CHEBI:65314"/>
        <dbReference type="ChEBI" id="CHEBI:65315"/>
        <dbReference type="EC" id="5.4.99.25"/>
    </reaction>
</comment>
<feature type="domain" description="Pseudouridine synthase II N-terminal" evidence="6">
    <location>
        <begin position="30"/>
        <end position="193"/>
    </location>
</feature>
<name>A0ABW5UZT4_9MICO</name>
<evidence type="ECO:0000313" key="9">
    <source>
        <dbReference type="Proteomes" id="UP001597492"/>
    </source>
</evidence>
<evidence type="ECO:0000256" key="1">
    <source>
        <dbReference type="ARBA" id="ARBA00000385"/>
    </source>
</evidence>
<dbReference type="InterPro" id="IPR036974">
    <property type="entry name" value="PUA_sf"/>
</dbReference>
<keyword evidence="3 5" id="KW-0819">tRNA processing</keyword>
<evidence type="ECO:0000256" key="4">
    <source>
        <dbReference type="ARBA" id="ARBA00023235"/>
    </source>
</evidence>
<dbReference type="PANTHER" id="PTHR13767">
    <property type="entry name" value="TRNA-PSEUDOURIDINE SYNTHASE"/>
    <property type="match status" value="1"/>
</dbReference>
<dbReference type="InterPro" id="IPR014780">
    <property type="entry name" value="tRNA_psdUridine_synth_TruB"/>
</dbReference>
<evidence type="ECO:0000256" key="5">
    <source>
        <dbReference type="HAMAP-Rule" id="MF_01080"/>
    </source>
</evidence>
<dbReference type="RefSeq" id="WP_019617710.1">
    <property type="nucleotide sequence ID" value="NZ_JBHUNE010000006.1"/>
</dbReference>
<dbReference type="PANTHER" id="PTHR13767:SF2">
    <property type="entry name" value="PSEUDOURIDYLATE SYNTHASE TRUB1"/>
    <property type="match status" value="1"/>
</dbReference>
<comment type="similarity">
    <text evidence="2 5">Belongs to the pseudouridine synthase TruB family. Type 1 subfamily.</text>
</comment>
<dbReference type="HAMAP" id="MF_01080">
    <property type="entry name" value="TruB_bact"/>
    <property type="match status" value="1"/>
</dbReference>
<dbReference type="CDD" id="cd02573">
    <property type="entry name" value="PseudoU_synth_EcTruB"/>
    <property type="match status" value="1"/>
</dbReference>
<evidence type="ECO:0000313" key="8">
    <source>
        <dbReference type="EMBL" id="MFD2758548.1"/>
    </source>
</evidence>
<dbReference type="SUPFAM" id="SSF55120">
    <property type="entry name" value="Pseudouridine synthase"/>
    <property type="match status" value="1"/>
</dbReference>
<dbReference type="Proteomes" id="UP001597492">
    <property type="component" value="Unassembled WGS sequence"/>
</dbReference>
<organism evidence="8 9">
    <name type="scientific">Gulosibacter faecalis</name>
    <dbReference type="NCBI Taxonomy" id="272240"/>
    <lineage>
        <taxon>Bacteria</taxon>
        <taxon>Bacillati</taxon>
        <taxon>Actinomycetota</taxon>
        <taxon>Actinomycetes</taxon>
        <taxon>Micrococcales</taxon>
        <taxon>Microbacteriaceae</taxon>
        <taxon>Gulosibacter</taxon>
    </lineage>
</organism>
<proteinExistence type="inferred from homology"/>
<gene>
    <name evidence="5 8" type="primary">truB</name>
    <name evidence="8" type="ORF">ACFSW7_09170</name>
</gene>
<evidence type="ECO:0000259" key="6">
    <source>
        <dbReference type="Pfam" id="PF01509"/>
    </source>
</evidence>
<dbReference type="NCBIfam" id="TIGR00431">
    <property type="entry name" value="TruB"/>
    <property type="match status" value="1"/>
</dbReference>
<sequence>MSPRTDGPHGLLLLDKPAGITSHDLVSRTRRALGTRKVGHAGTLDPMATGLMLVGVGDATRLLTYLVGEDKVYEATVRFGSTTTTEDAEGEVKCVADESALRAITYDRLEAALATQRGAINQVPSAVSAIKVDGVRSYRRVRDGEDVQLAPRPVTITELRVLGTEFHRGDAEAGATASLEVRLRVACSSGTYVRAIARDLGEELGVGAHLSALRRLEVGPYSVDDAADVADPDLASFLRSPGEVATRQFAVYEASEEVAAALRNGRKIEAPDEVAELVGPIAAIDTSGTLVGLFEVRDGVTKILMNMPQRQGDA</sequence>
<evidence type="ECO:0000256" key="3">
    <source>
        <dbReference type="ARBA" id="ARBA00022694"/>
    </source>
</evidence>
<reference evidence="9" key="1">
    <citation type="journal article" date="2019" name="Int. J. Syst. Evol. Microbiol.">
        <title>The Global Catalogue of Microorganisms (GCM) 10K type strain sequencing project: providing services to taxonomists for standard genome sequencing and annotation.</title>
        <authorList>
            <consortium name="The Broad Institute Genomics Platform"/>
            <consortium name="The Broad Institute Genome Sequencing Center for Infectious Disease"/>
            <person name="Wu L."/>
            <person name="Ma J."/>
        </authorList>
    </citation>
    <scope>NUCLEOTIDE SEQUENCE [LARGE SCALE GENOMIC DNA]</scope>
    <source>
        <strain evidence="9">TISTR 1514</strain>
    </source>
</reference>
<dbReference type="Gene3D" id="3.30.2350.10">
    <property type="entry name" value="Pseudouridine synthase"/>
    <property type="match status" value="1"/>
</dbReference>
<dbReference type="EMBL" id="JBHUNE010000006">
    <property type="protein sequence ID" value="MFD2758548.1"/>
    <property type="molecule type" value="Genomic_DNA"/>
</dbReference>
<dbReference type="InterPro" id="IPR032819">
    <property type="entry name" value="TruB_C"/>
</dbReference>
<evidence type="ECO:0000256" key="2">
    <source>
        <dbReference type="ARBA" id="ARBA00005642"/>
    </source>
</evidence>
<dbReference type="EC" id="5.4.99.25" evidence="5"/>
<comment type="caution">
    <text evidence="8">The sequence shown here is derived from an EMBL/GenBank/DDBJ whole genome shotgun (WGS) entry which is preliminary data.</text>
</comment>
<accession>A0ABW5UZT4</accession>
<feature type="domain" description="tRNA pseudouridylate synthase B C-terminal" evidence="7">
    <location>
        <begin position="194"/>
        <end position="226"/>
    </location>
</feature>
<dbReference type="InterPro" id="IPR020103">
    <property type="entry name" value="PsdUridine_synth_cat_dom_sf"/>
</dbReference>
<dbReference type="Pfam" id="PF16198">
    <property type="entry name" value="TruB_C_2"/>
    <property type="match status" value="1"/>
</dbReference>
<protein>
    <recommendedName>
        <fullName evidence="5">tRNA pseudouridine synthase B</fullName>
        <ecNumber evidence="5">5.4.99.25</ecNumber>
    </recommendedName>
    <alternativeName>
        <fullName evidence="5">tRNA pseudouridine(55) synthase</fullName>
        <shortName evidence="5">Psi55 synthase</shortName>
    </alternativeName>
    <alternativeName>
        <fullName evidence="5">tRNA pseudouridylate synthase</fullName>
    </alternativeName>
    <alternativeName>
        <fullName evidence="5">tRNA-uridine isomerase</fullName>
    </alternativeName>
</protein>
<dbReference type="InterPro" id="IPR002501">
    <property type="entry name" value="PsdUridine_synth_N"/>
</dbReference>
<keyword evidence="4 5" id="KW-0413">Isomerase</keyword>
<dbReference type="Pfam" id="PF01509">
    <property type="entry name" value="TruB_N"/>
    <property type="match status" value="1"/>
</dbReference>
<evidence type="ECO:0000259" key="7">
    <source>
        <dbReference type="Pfam" id="PF16198"/>
    </source>
</evidence>
<feature type="active site" description="Nucleophile" evidence="5">
    <location>
        <position position="45"/>
    </location>
</feature>
<keyword evidence="9" id="KW-1185">Reference proteome</keyword>
<dbReference type="GO" id="GO:0160148">
    <property type="term" value="F:tRNA pseudouridine(55) synthase activity"/>
    <property type="evidence" value="ECO:0007669"/>
    <property type="project" value="UniProtKB-EC"/>
</dbReference>